<dbReference type="GO" id="GO:0005829">
    <property type="term" value="C:cytosol"/>
    <property type="evidence" value="ECO:0007669"/>
    <property type="project" value="TreeGrafter"/>
</dbReference>
<name>A0A3A3FN02_9BURK</name>
<reference evidence="3" key="1">
    <citation type="submission" date="2018-09" db="EMBL/GenBank/DDBJ databases">
        <authorList>
            <person name="Zhu H."/>
        </authorList>
    </citation>
    <scope>NUCLEOTIDE SEQUENCE [LARGE SCALE GENOMIC DNA]</scope>
    <source>
        <strain evidence="3">K1R23-30</strain>
    </source>
</reference>
<evidence type="ECO:0000259" key="1">
    <source>
        <dbReference type="Pfam" id="PF00551"/>
    </source>
</evidence>
<feature type="domain" description="Formyl transferase N-terminal" evidence="1">
    <location>
        <begin position="70"/>
        <end position="180"/>
    </location>
</feature>
<dbReference type="SUPFAM" id="SSF53328">
    <property type="entry name" value="Formyltransferase"/>
    <property type="match status" value="1"/>
</dbReference>
<protein>
    <submittedName>
        <fullName evidence="2">Formyltransferase domain-containing protein</fullName>
    </submittedName>
</protein>
<evidence type="ECO:0000313" key="2">
    <source>
        <dbReference type="EMBL" id="RJF92725.1"/>
    </source>
</evidence>
<dbReference type="OrthoDB" id="8772453at2"/>
<dbReference type="AlphaFoldDB" id="A0A3A3FN02"/>
<sequence>MSSFQPQRKVRVAVFGSFYRGFHVLSEMLKGPLARQVEVVGVATDDVSSTFVSRERRVWSYPHTKTEEVMVEQLAVAHHIPLYKGRVKTEEFYDIYENEWCPDVCISATFGQRISSRLFLYPEMGFYNLHPCIDDGWPSHYAGPNPFHALLENKSDHAVIAMHEVDDGFDTGRLIAISEKIYFPPDASVIDLHKSSSPLAAKFFAQELGKLLALCEIDYAME</sequence>
<dbReference type="RefSeq" id="WP_119772716.1">
    <property type="nucleotide sequence ID" value="NZ_QYUO01000003.1"/>
</dbReference>
<keyword evidence="3" id="KW-1185">Reference proteome</keyword>
<accession>A0A3A3FN02</accession>
<organism evidence="2 3">
    <name type="scientific">Noviherbaspirillum saxi</name>
    <dbReference type="NCBI Taxonomy" id="2320863"/>
    <lineage>
        <taxon>Bacteria</taxon>
        <taxon>Pseudomonadati</taxon>
        <taxon>Pseudomonadota</taxon>
        <taxon>Betaproteobacteria</taxon>
        <taxon>Burkholderiales</taxon>
        <taxon>Oxalobacteraceae</taxon>
        <taxon>Noviherbaspirillum</taxon>
    </lineage>
</organism>
<gene>
    <name evidence="2" type="ORF">D3871_29555</name>
</gene>
<dbReference type="GO" id="GO:0004479">
    <property type="term" value="F:methionyl-tRNA formyltransferase activity"/>
    <property type="evidence" value="ECO:0007669"/>
    <property type="project" value="TreeGrafter"/>
</dbReference>
<evidence type="ECO:0000313" key="3">
    <source>
        <dbReference type="Proteomes" id="UP000265955"/>
    </source>
</evidence>
<proteinExistence type="predicted"/>
<comment type="caution">
    <text evidence="2">The sequence shown here is derived from an EMBL/GenBank/DDBJ whole genome shotgun (WGS) entry which is preliminary data.</text>
</comment>
<dbReference type="Gene3D" id="3.40.50.170">
    <property type="entry name" value="Formyl transferase, N-terminal domain"/>
    <property type="match status" value="1"/>
</dbReference>
<dbReference type="Proteomes" id="UP000265955">
    <property type="component" value="Unassembled WGS sequence"/>
</dbReference>
<dbReference type="PANTHER" id="PTHR11138">
    <property type="entry name" value="METHIONYL-TRNA FORMYLTRANSFERASE"/>
    <property type="match status" value="1"/>
</dbReference>
<dbReference type="PANTHER" id="PTHR11138:SF5">
    <property type="entry name" value="METHIONYL-TRNA FORMYLTRANSFERASE, MITOCHONDRIAL"/>
    <property type="match status" value="1"/>
</dbReference>
<dbReference type="InterPro" id="IPR036477">
    <property type="entry name" value="Formyl_transf_N_sf"/>
</dbReference>
<dbReference type="EMBL" id="QYUO01000003">
    <property type="protein sequence ID" value="RJF92725.1"/>
    <property type="molecule type" value="Genomic_DNA"/>
</dbReference>
<dbReference type="Pfam" id="PF00551">
    <property type="entry name" value="Formyl_trans_N"/>
    <property type="match status" value="1"/>
</dbReference>
<keyword evidence="2" id="KW-0808">Transferase</keyword>
<dbReference type="InterPro" id="IPR002376">
    <property type="entry name" value="Formyl_transf_N"/>
</dbReference>